<evidence type="ECO:0000256" key="2">
    <source>
        <dbReference type="ARBA" id="ARBA00005689"/>
    </source>
</evidence>
<dbReference type="InterPro" id="IPR027281">
    <property type="entry name" value="Lys1"/>
</dbReference>
<comment type="subunit">
    <text evidence="3">Monomer.</text>
</comment>
<feature type="binding site" evidence="13">
    <location>
        <position position="211"/>
    </location>
    <ligand>
        <name>NAD(+)</name>
        <dbReference type="ChEBI" id="CHEBI:57540"/>
    </ligand>
</feature>
<gene>
    <name evidence="16" type="ORF">FB557_2439</name>
</gene>
<evidence type="ECO:0000256" key="9">
    <source>
        <dbReference type="ARBA" id="ARBA00023157"/>
    </source>
</evidence>
<dbReference type="PANTHER" id="PTHR11133:SF23">
    <property type="entry name" value="SACCHAROPINE DEHYDROGENASE [NAD(+), L-LYSINE-FORMING]"/>
    <property type="match status" value="1"/>
</dbReference>
<evidence type="ECO:0000256" key="6">
    <source>
        <dbReference type="ARBA" id="ARBA00022605"/>
    </source>
</evidence>
<feature type="binding site" evidence="13">
    <location>
        <position position="257"/>
    </location>
    <ligand>
        <name>NAD(+)</name>
        <dbReference type="ChEBI" id="CHEBI:57540"/>
    </ligand>
</feature>
<dbReference type="InterPro" id="IPR007698">
    <property type="entry name" value="AlaDH/PNT_NAD(H)-bd"/>
</dbReference>
<dbReference type="SMART" id="SM01003">
    <property type="entry name" value="AlaDh_PNT_N"/>
    <property type="match status" value="1"/>
</dbReference>
<feature type="active site" description="Proton acceptor" evidence="12">
    <location>
        <position position="74"/>
    </location>
</feature>
<feature type="active site" description="Proton donor" evidence="12">
    <location>
        <position position="92"/>
    </location>
</feature>
<dbReference type="GO" id="GO:0005737">
    <property type="term" value="C:cytoplasm"/>
    <property type="evidence" value="ECO:0007669"/>
    <property type="project" value="TreeGrafter"/>
</dbReference>
<dbReference type="Proteomes" id="UP000315628">
    <property type="component" value="Unassembled WGS sequence"/>
</dbReference>
<dbReference type="PIRSF" id="PIRSF018250">
    <property type="entry name" value="Saccharopine_DH_Lys"/>
    <property type="match status" value="1"/>
</dbReference>
<keyword evidence="8 13" id="KW-0520">NAD</keyword>
<sequence length="347" mass="37515">MHLWLRHETRATERRAPLTPADAAAVISAGHRLTVESSPQRIFGDDEYAQIGAEVAPALSWTEAPENTVVLGLKELPDAPAELAHRHVFFGHAYKGQSGATALLERFRRGGGTLLDVEYLTKGGRRVVAFGYWAGYVGASLAMLHTRGALTGAVQPMERAELDERLRGSAADTGEDERYLVTGSRGRSGSGALDAIAVGGGTSTGWDREETAALDKDALLAHDVLVNCVGVSEPAPPFVTAEDLDRPDRRLRTLSDVTADFTSDLNLLPVNDRETTWAEPVRRLHDGAHGTPPVDIVAIDNLPSLLPREASTTFSADLLPHLLDLPRGTEPWRASREVFEENLARLG</sequence>
<dbReference type="EC" id="1.5.1.7" evidence="4"/>
<dbReference type="AlphaFoldDB" id="A0A560W887"/>
<evidence type="ECO:0000313" key="16">
    <source>
        <dbReference type="EMBL" id="TWD13800.1"/>
    </source>
</evidence>
<keyword evidence="17" id="KW-1185">Reference proteome</keyword>
<dbReference type="InterPro" id="IPR051168">
    <property type="entry name" value="AASS"/>
</dbReference>
<dbReference type="InterPro" id="IPR007886">
    <property type="entry name" value="AlaDH/PNT_N"/>
</dbReference>
<evidence type="ECO:0000256" key="12">
    <source>
        <dbReference type="PIRSR" id="PIRSR018250-1"/>
    </source>
</evidence>
<dbReference type="Pfam" id="PF05222">
    <property type="entry name" value="AlaDh_PNT_N"/>
    <property type="match status" value="1"/>
</dbReference>
<evidence type="ECO:0000256" key="4">
    <source>
        <dbReference type="ARBA" id="ARBA00012847"/>
    </source>
</evidence>
<evidence type="ECO:0000256" key="1">
    <source>
        <dbReference type="ARBA" id="ARBA00004884"/>
    </source>
</evidence>
<accession>A0A560W887</accession>
<comment type="similarity">
    <text evidence="2">Belongs to the AlaDH/PNT family.</text>
</comment>
<feature type="binding site" evidence="13">
    <location>
        <position position="207"/>
    </location>
    <ligand>
        <name>NAD(+)</name>
        <dbReference type="ChEBI" id="CHEBI:57540"/>
    </ligand>
</feature>
<keyword evidence="7" id="KW-0560">Oxidoreductase</keyword>
<evidence type="ECO:0000256" key="13">
    <source>
        <dbReference type="PIRSR" id="PIRSR018250-3"/>
    </source>
</evidence>
<comment type="pathway">
    <text evidence="1">Amino-acid biosynthesis; L-lysine biosynthesis via AAA pathway; L-lysine from L-alpha-aminoadipate (fungal route): step 3/3.</text>
</comment>
<evidence type="ECO:0000256" key="10">
    <source>
        <dbReference type="ARBA" id="ARBA00033228"/>
    </source>
</evidence>
<dbReference type="SUPFAM" id="SSF51735">
    <property type="entry name" value="NAD(P)-binding Rossmann-fold domains"/>
    <property type="match status" value="1"/>
</dbReference>
<keyword evidence="6" id="KW-0028">Amino-acid biosynthesis</keyword>
<evidence type="ECO:0000313" key="17">
    <source>
        <dbReference type="Proteomes" id="UP000315628"/>
    </source>
</evidence>
<dbReference type="SUPFAM" id="SSF52283">
    <property type="entry name" value="Formate/glycerate dehydrogenase catalytic domain-like"/>
    <property type="match status" value="1"/>
</dbReference>
<evidence type="ECO:0000256" key="7">
    <source>
        <dbReference type="ARBA" id="ARBA00023002"/>
    </source>
</evidence>
<feature type="binding site" evidence="13">
    <location>
        <begin position="299"/>
        <end position="302"/>
    </location>
    <ligand>
        <name>NAD(+)</name>
        <dbReference type="ChEBI" id="CHEBI:57540"/>
    </ligand>
</feature>
<comment type="caution">
    <text evidence="16">The sequence shown here is derived from an EMBL/GenBank/DDBJ whole genome shotgun (WGS) entry which is preliminary data.</text>
</comment>
<evidence type="ECO:0000256" key="5">
    <source>
        <dbReference type="ARBA" id="ARBA00021221"/>
    </source>
</evidence>
<dbReference type="SMART" id="SM01002">
    <property type="entry name" value="AlaDh_PNT_C"/>
    <property type="match status" value="1"/>
</dbReference>
<name>A0A560W887_9MICO</name>
<evidence type="ECO:0000256" key="3">
    <source>
        <dbReference type="ARBA" id="ARBA00011245"/>
    </source>
</evidence>
<dbReference type="EMBL" id="VIUW01000004">
    <property type="protein sequence ID" value="TWD13800.1"/>
    <property type="molecule type" value="Genomic_DNA"/>
</dbReference>
<dbReference type="CDD" id="cd12188">
    <property type="entry name" value="SDH"/>
    <property type="match status" value="1"/>
</dbReference>
<evidence type="ECO:0000259" key="15">
    <source>
        <dbReference type="SMART" id="SM01003"/>
    </source>
</evidence>
<dbReference type="InterPro" id="IPR036291">
    <property type="entry name" value="NAD(P)-bd_dom_sf"/>
</dbReference>
<dbReference type="Gene3D" id="3.40.50.720">
    <property type="entry name" value="NAD(P)-binding Rossmann-like Domain"/>
    <property type="match status" value="2"/>
</dbReference>
<protein>
    <recommendedName>
        <fullName evidence="5">Saccharopine dehydrogenase [NAD(+), L-lysine-forming]</fullName>
        <ecNumber evidence="4">1.5.1.7</ecNumber>
    </recommendedName>
    <alternativeName>
        <fullName evidence="10">Lysine--2-oxoglutarate reductase</fullName>
    </alternativeName>
</protein>
<evidence type="ECO:0000256" key="8">
    <source>
        <dbReference type="ARBA" id="ARBA00023027"/>
    </source>
</evidence>
<keyword evidence="9" id="KW-1015">Disulfide bond</keyword>
<evidence type="ECO:0000256" key="11">
    <source>
        <dbReference type="ARBA" id="ARBA00047860"/>
    </source>
</evidence>
<comment type="catalytic activity">
    <reaction evidence="11">
        <text>L-saccharopine + NAD(+) + H2O = L-lysine + 2-oxoglutarate + NADH + H(+)</text>
        <dbReference type="Rhea" id="RHEA:12440"/>
        <dbReference type="ChEBI" id="CHEBI:15377"/>
        <dbReference type="ChEBI" id="CHEBI:15378"/>
        <dbReference type="ChEBI" id="CHEBI:16810"/>
        <dbReference type="ChEBI" id="CHEBI:32551"/>
        <dbReference type="ChEBI" id="CHEBI:57540"/>
        <dbReference type="ChEBI" id="CHEBI:57945"/>
        <dbReference type="ChEBI" id="CHEBI:57951"/>
        <dbReference type="EC" id="1.5.1.7"/>
    </reaction>
</comment>
<organism evidence="16 17">
    <name type="scientific">Marihabitans asiaticum</name>
    <dbReference type="NCBI Taxonomy" id="415218"/>
    <lineage>
        <taxon>Bacteria</taxon>
        <taxon>Bacillati</taxon>
        <taxon>Actinomycetota</taxon>
        <taxon>Actinomycetes</taxon>
        <taxon>Micrococcales</taxon>
        <taxon>Intrasporangiaceae</taxon>
        <taxon>Marihabitans</taxon>
    </lineage>
</organism>
<dbReference type="GO" id="GO:0004754">
    <property type="term" value="F:saccharopine dehydrogenase (NAD+, L-lysine-forming) activity"/>
    <property type="evidence" value="ECO:0007669"/>
    <property type="project" value="UniProtKB-EC"/>
</dbReference>
<dbReference type="GO" id="GO:0019878">
    <property type="term" value="P:lysine biosynthetic process via aminoadipic acid"/>
    <property type="evidence" value="ECO:0007669"/>
    <property type="project" value="UniProtKB-UniPathway"/>
</dbReference>
<feature type="domain" description="Alanine dehydrogenase/pyridine nucleotide transhydrogenase NAD(H)-binding" evidence="14">
    <location>
        <begin position="160"/>
        <end position="298"/>
    </location>
</feature>
<dbReference type="PANTHER" id="PTHR11133">
    <property type="entry name" value="SACCHAROPINE DEHYDROGENASE"/>
    <property type="match status" value="1"/>
</dbReference>
<feature type="domain" description="Alanine dehydrogenase/pyridine nucleotide transhydrogenase N-terminal" evidence="15">
    <location>
        <begin position="4"/>
        <end position="137"/>
    </location>
</feature>
<feature type="binding site" evidence="13">
    <location>
        <position position="125"/>
    </location>
    <ligand>
        <name>NAD(+)</name>
        <dbReference type="ChEBI" id="CHEBI:57540"/>
    </ligand>
</feature>
<evidence type="ECO:0000259" key="14">
    <source>
        <dbReference type="SMART" id="SM01002"/>
    </source>
</evidence>
<proteinExistence type="inferred from homology"/>
<feature type="binding site" evidence="13">
    <location>
        <begin position="186"/>
        <end position="187"/>
    </location>
    <ligand>
        <name>NAD(+)</name>
        <dbReference type="ChEBI" id="CHEBI:57540"/>
    </ligand>
</feature>
<dbReference type="UniPathway" id="UPA00033">
    <property type="reaction ID" value="UER00034"/>
</dbReference>
<reference evidence="16 17" key="1">
    <citation type="submission" date="2019-06" db="EMBL/GenBank/DDBJ databases">
        <title>Sequencing the genomes of 1000 actinobacteria strains.</title>
        <authorList>
            <person name="Klenk H.-P."/>
        </authorList>
    </citation>
    <scope>NUCLEOTIDE SEQUENCE [LARGE SCALE GENOMIC DNA]</scope>
    <source>
        <strain evidence="16 17">DSM 18935</strain>
    </source>
</reference>